<evidence type="ECO:0000313" key="3">
    <source>
        <dbReference type="Proteomes" id="UP000294933"/>
    </source>
</evidence>
<proteinExistence type="predicted"/>
<dbReference type="OrthoDB" id="3227562at2759"/>
<feature type="region of interest" description="Disordered" evidence="1">
    <location>
        <begin position="187"/>
        <end position="219"/>
    </location>
</feature>
<gene>
    <name evidence="2" type="ORF">BD410DRAFT_781052</name>
</gene>
<keyword evidence="3" id="KW-1185">Reference proteome</keyword>
<feature type="compositionally biased region" description="Basic and acidic residues" evidence="1">
    <location>
        <begin position="1"/>
        <end position="10"/>
    </location>
</feature>
<reference evidence="2 3" key="1">
    <citation type="submission" date="2018-06" db="EMBL/GenBank/DDBJ databases">
        <title>A transcriptomic atlas of mushroom development highlights an independent origin of complex multicellularity.</title>
        <authorList>
            <consortium name="DOE Joint Genome Institute"/>
            <person name="Krizsan K."/>
            <person name="Almasi E."/>
            <person name="Merenyi Z."/>
            <person name="Sahu N."/>
            <person name="Viragh M."/>
            <person name="Koszo T."/>
            <person name="Mondo S."/>
            <person name="Kiss B."/>
            <person name="Balint B."/>
            <person name="Kues U."/>
            <person name="Barry K."/>
            <person name="Hegedus J.C."/>
            <person name="Henrissat B."/>
            <person name="Johnson J."/>
            <person name="Lipzen A."/>
            <person name="Ohm R."/>
            <person name="Nagy I."/>
            <person name="Pangilinan J."/>
            <person name="Yan J."/>
            <person name="Xiong Y."/>
            <person name="Grigoriev I.V."/>
            <person name="Hibbett D.S."/>
            <person name="Nagy L.G."/>
        </authorList>
    </citation>
    <scope>NUCLEOTIDE SEQUENCE [LARGE SCALE GENOMIC DNA]</scope>
    <source>
        <strain evidence="2 3">SZMC22713</strain>
    </source>
</reference>
<dbReference type="Proteomes" id="UP000294933">
    <property type="component" value="Unassembled WGS sequence"/>
</dbReference>
<dbReference type="STRING" id="50990.A0A4Y7QMR9"/>
<feature type="region of interest" description="Disordered" evidence="1">
    <location>
        <begin position="1"/>
        <end position="52"/>
    </location>
</feature>
<name>A0A4Y7QMR9_9AGAM</name>
<sequence>MASETGHMEIDDSAPSIIPEQLPPAQVAGPSAHTPNPVPEPVGISGDVANLQTPPQRESFRELAVKVHIRRSGRDAWSYLGRAFVTQELAGHNSRVVVRSATSGKIMATFSESSDLQAEKRGNFVVISCVESSGIVSWSLNAMNNSETLKLLASIELACYRSRQVVADPKQHSKLRRRIERLIKDDRRKRHKRRRDEEAMIEAFGKQQIEEDIPSPPEA</sequence>
<dbReference type="VEuPathDB" id="FungiDB:BD410DRAFT_781052"/>
<protein>
    <submittedName>
        <fullName evidence="2">Uncharacterized protein</fullName>
    </submittedName>
</protein>
<organism evidence="2 3">
    <name type="scientific">Rickenella mellea</name>
    <dbReference type="NCBI Taxonomy" id="50990"/>
    <lineage>
        <taxon>Eukaryota</taxon>
        <taxon>Fungi</taxon>
        <taxon>Dikarya</taxon>
        <taxon>Basidiomycota</taxon>
        <taxon>Agaricomycotina</taxon>
        <taxon>Agaricomycetes</taxon>
        <taxon>Hymenochaetales</taxon>
        <taxon>Rickenellaceae</taxon>
        <taxon>Rickenella</taxon>
    </lineage>
</organism>
<dbReference type="EMBL" id="ML170157">
    <property type="protein sequence ID" value="TDL28531.1"/>
    <property type="molecule type" value="Genomic_DNA"/>
</dbReference>
<evidence type="ECO:0000256" key="1">
    <source>
        <dbReference type="SAM" id="MobiDB-lite"/>
    </source>
</evidence>
<evidence type="ECO:0000313" key="2">
    <source>
        <dbReference type="EMBL" id="TDL28531.1"/>
    </source>
</evidence>
<accession>A0A4Y7QMR9</accession>
<dbReference type="AlphaFoldDB" id="A0A4Y7QMR9"/>